<proteinExistence type="predicted"/>
<dbReference type="InParanoid" id="A0A084QWS5"/>
<dbReference type="EMBL" id="KL659896">
    <property type="protein sequence ID" value="KFA68410.1"/>
    <property type="molecule type" value="Genomic_DNA"/>
</dbReference>
<evidence type="ECO:0000313" key="2">
    <source>
        <dbReference type="EMBL" id="KFA68410.1"/>
    </source>
</evidence>
<feature type="compositionally biased region" description="Acidic residues" evidence="1">
    <location>
        <begin position="11"/>
        <end position="22"/>
    </location>
</feature>
<accession>A0A084QWS5</accession>
<feature type="region of interest" description="Disordered" evidence="1">
    <location>
        <begin position="1"/>
        <end position="24"/>
    </location>
</feature>
<dbReference type="OrthoDB" id="5401786at2759"/>
<feature type="region of interest" description="Disordered" evidence="1">
    <location>
        <begin position="392"/>
        <end position="466"/>
    </location>
</feature>
<name>A0A084QWS5_STAC4</name>
<evidence type="ECO:0000256" key="1">
    <source>
        <dbReference type="SAM" id="MobiDB-lite"/>
    </source>
</evidence>
<dbReference type="Proteomes" id="UP000028524">
    <property type="component" value="Unassembled WGS sequence"/>
</dbReference>
<dbReference type="HOGENOM" id="CLU_586856_0_0_1"/>
<protein>
    <submittedName>
        <fullName evidence="2">Uncharacterized protein</fullName>
    </submittedName>
</protein>
<gene>
    <name evidence="2" type="ORF">S40285_10009</name>
</gene>
<feature type="compositionally biased region" description="Basic and acidic residues" evidence="1">
    <location>
        <begin position="401"/>
        <end position="433"/>
    </location>
</feature>
<dbReference type="AlphaFoldDB" id="A0A084QWS5"/>
<sequence length="466" mass="52447">MASPEVVSSEMDVDEEEEETPVDPERVEWIQEVHPYLDATSVKASYHPPKNPCCCGCEDTQCLGEGRHLEGRMAHQESHRALEARRASTCYQACDRGEERQLNREVYVLGDEWKKKLEEMNEPLEREHNASRPYQQFVALVDAWSARLVEMDKVRNPNCHPDYYVRLKSMAHRFVREGLEAYGIWIRKNAAPKNSSPLRKEKAKVETAGSQNNVLVQPPVAPLRAILEVFTPIIHAGPTLAGQEIPTMGGQEAPIPIIPETPTPDFQGAPVQGTLAAASIQRAPMSVFIQGVRHVLLEDMTQEQIEQNNVLAAGQPSEALTSAARLVLDYPDDSLAAPPQVSPTSTTSEVLFAPTASQSPLVVTPHRVSSVPVVDERQPQRTATAMETHYIGPMTRKRARRAESAEESRARVEQRLNKMKPTAREKHDQDYRARTQRRLRREEQQRAVEALRTTDKKENRSRAQET</sequence>
<keyword evidence="3" id="KW-1185">Reference proteome</keyword>
<organism evidence="2 3">
    <name type="scientific">Stachybotrys chlorohalonatus (strain IBT 40285)</name>
    <dbReference type="NCBI Taxonomy" id="1283841"/>
    <lineage>
        <taxon>Eukaryota</taxon>
        <taxon>Fungi</taxon>
        <taxon>Dikarya</taxon>
        <taxon>Ascomycota</taxon>
        <taxon>Pezizomycotina</taxon>
        <taxon>Sordariomycetes</taxon>
        <taxon>Hypocreomycetidae</taxon>
        <taxon>Hypocreales</taxon>
        <taxon>Stachybotryaceae</taxon>
        <taxon>Stachybotrys</taxon>
    </lineage>
</organism>
<reference evidence="2 3" key="1">
    <citation type="journal article" date="2014" name="BMC Genomics">
        <title>Comparative genome sequencing reveals chemotype-specific gene clusters in the toxigenic black mold Stachybotrys.</title>
        <authorList>
            <person name="Semeiks J."/>
            <person name="Borek D."/>
            <person name="Otwinowski Z."/>
            <person name="Grishin N.V."/>
        </authorList>
    </citation>
    <scope>NUCLEOTIDE SEQUENCE [LARGE SCALE GENOMIC DNA]</scope>
    <source>
        <strain evidence="2 3">IBT 40285</strain>
    </source>
</reference>
<feature type="compositionally biased region" description="Low complexity" evidence="1">
    <location>
        <begin position="1"/>
        <end position="10"/>
    </location>
</feature>
<evidence type="ECO:0000313" key="3">
    <source>
        <dbReference type="Proteomes" id="UP000028524"/>
    </source>
</evidence>
<feature type="compositionally biased region" description="Basic and acidic residues" evidence="1">
    <location>
        <begin position="452"/>
        <end position="466"/>
    </location>
</feature>